<dbReference type="Pfam" id="PF03235">
    <property type="entry name" value="GmrSD_N"/>
    <property type="match status" value="1"/>
</dbReference>
<protein>
    <submittedName>
        <fullName evidence="2">HNH endonuclease</fullName>
    </submittedName>
</protein>
<dbReference type="GO" id="GO:0003676">
    <property type="term" value="F:nucleic acid binding"/>
    <property type="evidence" value="ECO:0007669"/>
    <property type="project" value="InterPro"/>
</dbReference>
<dbReference type="SMART" id="SM00507">
    <property type="entry name" value="HNHc"/>
    <property type="match status" value="1"/>
</dbReference>
<keyword evidence="2" id="KW-0378">Hydrolase</keyword>
<organism evidence="2 3">
    <name type="scientific">Sphingomonas cremea</name>
    <dbReference type="NCBI Taxonomy" id="2904799"/>
    <lineage>
        <taxon>Bacteria</taxon>
        <taxon>Pseudomonadati</taxon>
        <taxon>Pseudomonadota</taxon>
        <taxon>Alphaproteobacteria</taxon>
        <taxon>Sphingomonadales</taxon>
        <taxon>Sphingomonadaceae</taxon>
        <taxon>Sphingomonas</taxon>
    </lineage>
</organism>
<evidence type="ECO:0000259" key="1">
    <source>
        <dbReference type="SMART" id="SM00507"/>
    </source>
</evidence>
<keyword evidence="2" id="KW-0255">Endonuclease</keyword>
<reference evidence="2" key="1">
    <citation type="submission" date="2022-01" db="EMBL/GenBank/DDBJ databases">
        <authorList>
            <person name="Jo J.-H."/>
            <person name="Im W.-T."/>
        </authorList>
    </citation>
    <scope>NUCLEOTIDE SEQUENCE</scope>
    <source>
        <strain evidence="2">G124</strain>
    </source>
</reference>
<gene>
    <name evidence="2" type="ORF">LVY65_12440</name>
</gene>
<dbReference type="InterPro" id="IPR003615">
    <property type="entry name" value="HNH_nuc"/>
</dbReference>
<sequence>MAFNTVNLDAMIMRSDFANDDSKAATQTSDNFEKIALKDLVGDGAWLPKLLRKPDFQRETTQWKPLQIAMLVESFLNGELIPAVILWKSDTHVFVIDGGHRLSALLAWAQDDYGDGPRSLTFFKGEIPQAQRSLARKTRTELILRAGTFQHFQAKLNAKEDDEAPDPRIMNFATRGLQVQWIVGDADKAESSFFKINTQGSVLDPVESRILKNRRKAPAIAARSVVRAATGHKYWSKFRDDIQDQISVKAKEIHKSLFSPEVTSPIKTIDLPLGGTTSVTDALDLLITLAQLADREARPIEDFQDDETGERTIEVLQELEQVVARMIGNKPKSLGLHPFVYFYTAKGRHYPPLMLAMFGLLSSKLRNNDKNWFKAFTDRRQTVERLLIEHKGIITLLISALGSKVRVDGGVKILNYIIETAGSEETEITPNAFAEILGLESRLYTIQSKPGADFSDDAKSSAFLREAFKQALTCPLCGGYLDPTKSASYDHVQRKKDGGTGEEKNCQITHPYCNSLKG</sequence>
<evidence type="ECO:0000313" key="3">
    <source>
        <dbReference type="Proteomes" id="UP001139410"/>
    </source>
</evidence>
<accession>A0A9X1QM15</accession>
<keyword evidence="3" id="KW-1185">Reference proteome</keyword>
<dbReference type="Gene3D" id="1.10.30.50">
    <property type="match status" value="1"/>
</dbReference>
<comment type="caution">
    <text evidence="2">The sequence shown here is derived from an EMBL/GenBank/DDBJ whole genome shotgun (WGS) entry which is preliminary data.</text>
</comment>
<dbReference type="InterPro" id="IPR004919">
    <property type="entry name" value="GmrSD_N"/>
</dbReference>
<dbReference type="EMBL" id="JAKFGM010000003">
    <property type="protein sequence ID" value="MCF2515865.1"/>
    <property type="molecule type" value="Genomic_DNA"/>
</dbReference>
<proteinExistence type="predicted"/>
<evidence type="ECO:0000313" key="2">
    <source>
        <dbReference type="EMBL" id="MCF2515865.1"/>
    </source>
</evidence>
<feature type="domain" description="HNH nuclease" evidence="1">
    <location>
        <begin position="463"/>
        <end position="515"/>
    </location>
</feature>
<dbReference type="InterPro" id="IPR002711">
    <property type="entry name" value="HNH"/>
</dbReference>
<dbReference type="Pfam" id="PF01844">
    <property type="entry name" value="HNH"/>
    <property type="match status" value="1"/>
</dbReference>
<dbReference type="CDD" id="cd00085">
    <property type="entry name" value="HNHc"/>
    <property type="match status" value="1"/>
</dbReference>
<keyword evidence="2" id="KW-0540">Nuclease</keyword>
<dbReference type="Proteomes" id="UP001139410">
    <property type="component" value="Unassembled WGS sequence"/>
</dbReference>
<dbReference type="GO" id="GO:0004519">
    <property type="term" value="F:endonuclease activity"/>
    <property type="evidence" value="ECO:0007669"/>
    <property type="project" value="UniProtKB-KW"/>
</dbReference>
<dbReference type="AlphaFoldDB" id="A0A9X1QM15"/>
<dbReference type="RefSeq" id="WP_235068571.1">
    <property type="nucleotide sequence ID" value="NZ_JAKFGM010000003.1"/>
</dbReference>
<name>A0A9X1QM15_9SPHN</name>
<dbReference type="GO" id="GO:0008270">
    <property type="term" value="F:zinc ion binding"/>
    <property type="evidence" value="ECO:0007669"/>
    <property type="project" value="InterPro"/>
</dbReference>